<dbReference type="PANTHER" id="PTHR47689:SF2">
    <property type="entry name" value="TETRATRICOPEPTIDE REPEAT (TPR)-LIKE SUPERFAMILY PROTEIN"/>
    <property type="match status" value="1"/>
</dbReference>
<keyword evidence="1" id="KW-0175">Coiled coil</keyword>
<feature type="coiled-coil region" evidence="1">
    <location>
        <begin position="890"/>
        <end position="917"/>
    </location>
</feature>
<dbReference type="SUPFAM" id="SSF48452">
    <property type="entry name" value="TPR-like"/>
    <property type="match status" value="1"/>
</dbReference>
<proteinExistence type="predicted"/>
<dbReference type="AlphaFoldDB" id="A0AAF0UXM0"/>
<accession>A0AAF0UXM0</accession>
<dbReference type="Pfam" id="PF13374">
    <property type="entry name" value="TPR_10"/>
    <property type="match status" value="2"/>
</dbReference>
<dbReference type="SMART" id="SM00028">
    <property type="entry name" value="TPR"/>
    <property type="match status" value="4"/>
</dbReference>
<dbReference type="Pfam" id="PF13424">
    <property type="entry name" value="TPR_12"/>
    <property type="match status" value="1"/>
</dbReference>
<evidence type="ECO:0000256" key="1">
    <source>
        <dbReference type="SAM" id="Coils"/>
    </source>
</evidence>
<feature type="domain" description="Reverse transcriptase zinc-binding" evidence="2">
    <location>
        <begin position="472"/>
        <end position="558"/>
    </location>
</feature>
<dbReference type="PANTHER" id="PTHR47689">
    <property type="entry name" value="TETRATRICOPEPTIDE REPEAT (TPR)-LIKE SUPERFAMILY PROTEIN"/>
    <property type="match status" value="1"/>
</dbReference>
<evidence type="ECO:0000313" key="3">
    <source>
        <dbReference type="EMBL" id="WMV53166.1"/>
    </source>
</evidence>
<dbReference type="Pfam" id="PF13966">
    <property type="entry name" value="zf-RVT"/>
    <property type="match status" value="1"/>
</dbReference>
<evidence type="ECO:0000259" key="2">
    <source>
        <dbReference type="Pfam" id="PF13966"/>
    </source>
</evidence>
<reference evidence="3" key="1">
    <citation type="submission" date="2023-08" db="EMBL/GenBank/DDBJ databases">
        <title>A de novo genome assembly of Solanum verrucosum Schlechtendal, a Mexican diploid species geographically isolated from the other diploid A-genome species in potato relatives.</title>
        <authorList>
            <person name="Hosaka K."/>
        </authorList>
    </citation>
    <scope>NUCLEOTIDE SEQUENCE</scope>
    <source>
        <tissue evidence="3">Young leaves</tissue>
    </source>
</reference>
<dbReference type="InterPro" id="IPR026960">
    <property type="entry name" value="RVT-Znf"/>
</dbReference>
<dbReference type="InterPro" id="IPR011990">
    <property type="entry name" value="TPR-like_helical_dom_sf"/>
</dbReference>
<organism evidence="3 4">
    <name type="scientific">Solanum verrucosum</name>
    <dbReference type="NCBI Taxonomy" id="315347"/>
    <lineage>
        <taxon>Eukaryota</taxon>
        <taxon>Viridiplantae</taxon>
        <taxon>Streptophyta</taxon>
        <taxon>Embryophyta</taxon>
        <taxon>Tracheophyta</taxon>
        <taxon>Spermatophyta</taxon>
        <taxon>Magnoliopsida</taxon>
        <taxon>eudicotyledons</taxon>
        <taxon>Gunneridae</taxon>
        <taxon>Pentapetalae</taxon>
        <taxon>asterids</taxon>
        <taxon>lamiids</taxon>
        <taxon>Solanales</taxon>
        <taxon>Solanaceae</taxon>
        <taxon>Solanoideae</taxon>
        <taxon>Solaneae</taxon>
        <taxon>Solanum</taxon>
    </lineage>
</organism>
<evidence type="ECO:0000313" key="4">
    <source>
        <dbReference type="Proteomes" id="UP001234989"/>
    </source>
</evidence>
<keyword evidence="4" id="KW-1185">Reference proteome</keyword>
<name>A0AAF0UXM0_SOLVR</name>
<sequence length="919" mass="104256">MMFLRQASANLIKRFRISPQFLAATPLHRSSPVLLPNAGQCRFSSELGSGGYFSDSFRWIFLFGPAALILGVNVSPALAEEVSTPATTGSDGVDVEISGLRKIEDGSVVSNIHTSKWRVFTDSGRDLFLQACKPPMLPLILWYLSLQFNLVFILSELAVVFLFNQGKLEEAEKLFLSALQEAKEGFGDRDPHVASAYNNLAELYRVKKAFDKAEPMYLEAIIILEESFGQEDVRVAAALHNLGQFYLMQRKLEQARGVYEIKRRVLGEAHPDYADTMYHLGTSVIILTDKRIPLHFQVLSLQGKYKDSEALIRDSIRILEDGGQGESMICTKRMLQLAQVVLPYLFLLLYQVVNETYGVGVWRTIRNLWESLNNNSKIVVGRGDKTKFWLDDWCGNGILRDLFPILFSICTNTNSKIEEMWSPQGWNIIFRRLLNDWEIDGMVECLGLIGGFPGTTLEPDRLAWGHHKDGVFSVNRLYNWGLKRCAGRSIGPWNTIWKSVAPAKVKCFTWLVARKKCLTHEAMQKRGINIVSRCLLCKEALETNKHLFMHCKVTAQVWALFTSIANEYWTMPEHTSDLLSCWIKRGGSKSQKRWWRTVPACIWWIIWKERNQRIFEGKECTIQKIKWKVITTLGFWCKEQDIEEEIQLVDFIGSLLNILKVLSYCSIQNVCVIVTDLLAFVGQKRLNCLGWNSLETVIAAERLALTLQSLGNLKEAQELLKRCLDARRALLPENHIQIAANLLHLARVKMFDSSKLNKSNVAELDMAKDLLSKSISVARGNLVHSVREKGNKQSYGESVTTVRSRQSALIILLQSLDALSLLEMKRLELEDSKDPYNSEAESALRGCISAYKEFVNEKSLSDAPGVKAEYLLCLKHLVDLLSDNRTTSKDRSSNAALQELKDEIKRVEVELSKKGGRRS</sequence>
<protein>
    <recommendedName>
        <fullName evidence="2">Reverse transcriptase zinc-binding domain-containing protein</fullName>
    </recommendedName>
</protein>
<dbReference type="Proteomes" id="UP001234989">
    <property type="component" value="Chromosome 11"/>
</dbReference>
<gene>
    <name evidence="3" type="ORF">MTR67_046551</name>
</gene>
<dbReference type="InterPro" id="IPR019734">
    <property type="entry name" value="TPR_rpt"/>
</dbReference>
<dbReference type="Gene3D" id="1.25.40.10">
    <property type="entry name" value="Tetratricopeptide repeat domain"/>
    <property type="match status" value="2"/>
</dbReference>
<dbReference type="EMBL" id="CP133622">
    <property type="protein sequence ID" value="WMV53166.1"/>
    <property type="molecule type" value="Genomic_DNA"/>
</dbReference>